<dbReference type="Proteomes" id="UP000706039">
    <property type="component" value="Unassembled WGS sequence"/>
</dbReference>
<sequence>MSNYPKEIWYTRCPVPTPLGIAINRGLIGSAFAPLGIRVNSIQDTNDPETRASHIDHHLPHSFRQGGSVPAIWARATSADTRVIGLSWIDESQAIIALPGSGIRTVADLRGRRIALPLRKDQRIDIFRATALRALLAGLSLGGVGEHEVEWIDIDASDPVATDGQAQLGIAARGGWSGRPLYTAEFQALVRGEVDAIHVKGSLGQEFAFLAGAHVVIDTGFHPDPKIRINNGTPRPLTVDAATLDRYPEIAERLLAQVIAAGDWASYNPRETLAYIARETGSSEQFVRAAYGGDTLHQRLGTDLSEASIDALADFTTFLFERGFLPTHFDVGEWIDRRPFETLYSARDAA</sequence>
<name>A0ABS7PIT6_9SPHN</name>
<dbReference type="Gene3D" id="3.40.190.10">
    <property type="entry name" value="Periplasmic binding protein-like II"/>
    <property type="match status" value="1"/>
</dbReference>
<evidence type="ECO:0000313" key="2">
    <source>
        <dbReference type="Proteomes" id="UP000706039"/>
    </source>
</evidence>
<dbReference type="Gene3D" id="3.40.190.270">
    <property type="match status" value="1"/>
</dbReference>
<evidence type="ECO:0000313" key="1">
    <source>
        <dbReference type="EMBL" id="MBY8821211.1"/>
    </source>
</evidence>
<dbReference type="EMBL" id="JAINVV010000001">
    <property type="protein sequence ID" value="MBY8821211.1"/>
    <property type="molecule type" value="Genomic_DNA"/>
</dbReference>
<comment type="caution">
    <text evidence="1">The sequence shown here is derived from an EMBL/GenBank/DDBJ whole genome shotgun (WGS) entry which is preliminary data.</text>
</comment>
<proteinExistence type="predicted"/>
<protein>
    <submittedName>
        <fullName evidence="1">ABC transporter substrate-binding protein</fullName>
    </submittedName>
</protein>
<accession>A0ABS7PIT6</accession>
<keyword evidence="2" id="KW-1185">Reference proteome</keyword>
<dbReference type="PANTHER" id="PTHR30024">
    <property type="entry name" value="ALIPHATIC SULFONATES-BINDING PROTEIN-RELATED"/>
    <property type="match status" value="1"/>
</dbReference>
<dbReference type="RefSeq" id="WP_222988289.1">
    <property type="nucleotide sequence ID" value="NZ_JAINVV010000001.1"/>
</dbReference>
<gene>
    <name evidence="1" type="ORF">K7G82_02845</name>
</gene>
<dbReference type="SUPFAM" id="SSF53850">
    <property type="entry name" value="Periplasmic binding protein-like II"/>
    <property type="match status" value="1"/>
</dbReference>
<organism evidence="1 2">
    <name type="scientific">Sphingomonas colocasiae</name>
    <dbReference type="NCBI Taxonomy" id="1848973"/>
    <lineage>
        <taxon>Bacteria</taxon>
        <taxon>Pseudomonadati</taxon>
        <taxon>Pseudomonadota</taxon>
        <taxon>Alphaproteobacteria</taxon>
        <taxon>Sphingomonadales</taxon>
        <taxon>Sphingomonadaceae</taxon>
        <taxon>Sphingomonas</taxon>
    </lineage>
</organism>
<reference evidence="1 2" key="1">
    <citation type="submission" date="2021-08" db="EMBL/GenBank/DDBJ databases">
        <authorList>
            <person name="Tuo L."/>
        </authorList>
    </citation>
    <scope>NUCLEOTIDE SEQUENCE [LARGE SCALE GENOMIC DNA]</scope>
    <source>
        <strain evidence="1 2">JCM 31229</strain>
    </source>
</reference>